<evidence type="ECO:0000313" key="1">
    <source>
        <dbReference type="EMBL" id="EHO16037.1"/>
    </source>
</evidence>
<keyword evidence="2" id="KW-1185">Reference proteome</keyword>
<gene>
    <name evidence="1" type="ORF">HMPREF9623_01583</name>
</gene>
<dbReference type="EMBL" id="AGEL01000013">
    <property type="protein sequence ID" value="EHO16037.1"/>
    <property type="molecule type" value="Genomic_DNA"/>
</dbReference>
<dbReference type="InterPro" id="IPR036689">
    <property type="entry name" value="ESAT-6-like_sf"/>
</dbReference>
<dbReference type="Proteomes" id="UP000018466">
    <property type="component" value="Unassembled WGS sequence"/>
</dbReference>
<dbReference type="RefSeq" id="WP_009533415.1">
    <property type="nucleotide sequence ID" value="NZ_CAUQEI010000021.1"/>
</dbReference>
<reference evidence="1 2" key="1">
    <citation type="submission" date="2011-10" db="EMBL/GenBank/DDBJ databases">
        <title>The Genome Sequence of Lachnospiraceae bacterium ACC2.</title>
        <authorList>
            <consortium name="The Broad Institute Genome Sequencing Platform"/>
            <person name="Earl A."/>
            <person name="Ward D."/>
            <person name="Feldgarden M."/>
            <person name="Gevers D."/>
            <person name="Sizova M."/>
            <person name="Hazen A."/>
            <person name="Epstein S."/>
            <person name="Young S.K."/>
            <person name="Zeng Q."/>
            <person name="Gargeya S."/>
            <person name="Fitzgerald M."/>
            <person name="Haas B."/>
            <person name="Abouelleil A."/>
            <person name="Alvarado L."/>
            <person name="Arachchi H.M."/>
            <person name="Berlin A."/>
            <person name="Brown A."/>
            <person name="Chapman S.B."/>
            <person name="Chen Z."/>
            <person name="Dunbar C."/>
            <person name="Freedman E."/>
            <person name="Gearin G."/>
            <person name="Goldberg J."/>
            <person name="Griggs A."/>
            <person name="Gujja S."/>
            <person name="Heiman D."/>
            <person name="Howarth C."/>
            <person name="Larson L."/>
            <person name="Lui A."/>
            <person name="MacDonald P.J.P."/>
            <person name="Montmayeur A."/>
            <person name="Murphy C."/>
            <person name="Neiman D."/>
            <person name="Pearson M."/>
            <person name="Priest M."/>
            <person name="Roberts A."/>
            <person name="Saif S."/>
            <person name="Shea T."/>
            <person name="Shenoy N."/>
            <person name="Sisk P."/>
            <person name="Stolte C."/>
            <person name="Sykes S."/>
            <person name="Wortman J."/>
            <person name="Nusbaum C."/>
            <person name="Birren B."/>
        </authorList>
    </citation>
    <scope>NUCLEOTIDE SEQUENCE [LARGE SCALE GENOMIC DNA]</scope>
    <source>
        <strain evidence="1 2">ACC2</strain>
    </source>
</reference>
<evidence type="ECO:0000313" key="2">
    <source>
        <dbReference type="Proteomes" id="UP000018466"/>
    </source>
</evidence>
<dbReference type="AlphaFoldDB" id="A0AA36Y3Z9"/>
<proteinExistence type="predicted"/>
<name>A0AA36Y3Z9_9FIRM</name>
<accession>A0AA36Y3Z9</accession>
<dbReference type="SUPFAM" id="SSF140453">
    <property type="entry name" value="EsxAB dimer-like"/>
    <property type="match status" value="1"/>
</dbReference>
<protein>
    <submittedName>
        <fullName evidence="1">Uncharacterized protein</fullName>
    </submittedName>
</protein>
<organism evidence="1 2">
    <name type="scientific">Stomatobaculum longum</name>
    <dbReference type="NCBI Taxonomy" id="796942"/>
    <lineage>
        <taxon>Bacteria</taxon>
        <taxon>Bacillati</taxon>
        <taxon>Bacillota</taxon>
        <taxon>Clostridia</taxon>
        <taxon>Lachnospirales</taxon>
        <taxon>Lachnospiraceae</taxon>
        <taxon>Stomatobaculum</taxon>
    </lineage>
</organism>
<sequence length="100" mass="11216">MKIELRHEALQLLHDQWGLLGEELREIWDGIQAVDEDLAQMFTGDMQSAYRAAAERSSAQASQLSDIFESLLAQLDEVNHTAEAFDRALGTMIQRGGRKA</sequence>
<dbReference type="GeneID" id="86941311"/>
<comment type="caution">
    <text evidence="1">The sequence shown here is derived from an EMBL/GenBank/DDBJ whole genome shotgun (WGS) entry which is preliminary data.</text>
</comment>